<dbReference type="Pfam" id="PF13439">
    <property type="entry name" value="Glyco_transf_4"/>
    <property type="match status" value="1"/>
</dbReference>
<comment type="function">
    <text evidence="1 12">Mannosylates Man(2)GlcNAc(2)-dolichol diphosphate and Man(1)GlcNAc(2)-dolichol diphosphate to form Man(3)GlcNAc(2)-dolichol diphosphate.</text>
</comment>
<comment type="pathway">
    <text evidence="3 12">Protein modification; protein glycosylation.</text>
</comment>
<comment type="caution">
    <text evidence="15">The sequence shown here is derived from an EMBL/GenBank/DDBJ whole genome shotgun (WGS) entry which is preliminary data.</text>
</comment>
<dbReference type="Gene3D" id="3.40.50.2000">
    <property type="entry name" value="Glycogen Phosphorylase B"/>
    <property type="match status" value="2"/>
</dbReference>
<evidence type="ECO:0000256" key="3">
    <source>
        <dbReference type="ARBA" id="ARBA00004922"/>
    </source>
</evidence>
<keyword evidence="4 12" id="KW-0328">Glycosyltransferase</keyword>
<dbReference type="Proteomes" id="UP001385951">
    <property type="component" value="Unassembled WGS sequence"/>
</dbReference>
<evidence type="ECO:0000256" key="11">
    <source>
        <dbReference type="ARBA" id="ARBA00045104"/>
    </source>
</evidence>
<keyword evidence="6 12" id="KW-0812">Transmembrane</keyword>
<dbReference type="PANTHER" id="PTHR45918:SF1">
    <property type="entry name" value="ALPHA-1,3_1,6-MANNOSYLTRANSFERASE ALG2"/>
    <property type="match status" value="1"/>
</dbReference>
<accession>A0AAW0GIS4</accession>
<dbReference type="Pfam" id="PF00534">
    <property type="entry name" value="Glycos_transf_1"/>
    <property type="match status" value="2"/>
</dbReference>
<dbReference type="InterPro" id="IPR027054">
    <property type="entry name" value="ALG2"/>
</dbReference>
<comment type="subcellular location">
    <subcellularLocation>
        <location evidence="2 12">Endoplasmic reticulum membrane</location>
    </subcellularLocation>
</comment>
<protein>
    <recommendedName>
        <fullName evidence="12">Alpha-1,3/1,6-mannosyltransferase ALG2</fullName>
        <ecNumber evidence="12">2.4.1.132</ecNumber>
        <ecNumber evidence="12">2.4.1.257</ecNumber>
    </recommendedName>
    <alternativeName>
        <fullName evidence="12">GDP-Man:Man(1)GlcNAc(2)-PP-Dol alpha-1,3-mannosyltransferase</fullName>
    </alternativeName>
</protein>
<sequence length="480" mass="53127">MTAACPHKQLRVAFVHPDLGIGGAERLVVDAALGLQKLGHAVDIYTSHHDPNHCFDETRDGTLNVHAIHPPVPRAFKGKFHILFSHARQLHLITHLLGSSVPKYDVYFVDQLSTCIPFLRAFGHTRVVFYCHFPDKLLADGAYVEGKIQRKGGLLKRIYRFPMDWLEEVTTRQADVILANSNFTSRVFRAHFTSIGVTPQVVYPGINLAAYEVTNVDHKDPDILQITSDRPTLLSLNRFEKKKNASLAIEAFARLRKKVEGTPHLNSMRLVIAGGYDPRLEDNMMCFVSLVDRVKANSLTYDIIQPGSSKVNIPPFQTTKQDPSVVFLLNFTTSQRSALLSSSSTLSLLYTPENEHFGIGPVEGMVCGVPVLACNSGGPTESVVDSPLAERTGWLCKPDPDVWAEALLEIVSMSKEERKALAERATARAKEKFGMEAMAKGIESALENAIAMGSVNVLTWVWIILLSIFCVPLVALVAFR</sequence>
<evidence type="ECO:0000313" key="15">
    <source>
        <dbReference type="EMBL" id="KAK7688885.1"/>
    </source>
</evidence>
<evidence type="ECO:0000256" key="5">
    <source>
        <dbReference type="ARBA" id="ARBA00022679"/>
    </source>
</evidence>
<keyword evidence="7 12" id="KW-0256">Endoplasmic reticulum</keyword>
<keyword evidence="16" id="KW-1185">Reference proteome</keyword>
<evidence type="ECO:0000259" key="14">
    <source>
        <dbReference type="Pfam" id="PF13439"/>
    </source>
</evidence>
<organism evidence="15 16">
    <name type="scientific">Cerrena zonata</name>
    <dbReference type="NCBI Taxonomy" id="2478898"/>
    <lineage>
        <taxon>Eukaryota</taxon>
        <taxon>Fungi</taxon>
        <taxon>Dikarya</taxon>
        <taxon>Basidiomycota</taxon>
        <taxon>Agaricomycotina</taxon>
        <taxon>Agaricomycetes</taxon>
        <taxon>Polyporales</taxon>
        <taxon>Cerrenaceae</taxon>
        <taxon>Cerrena</taxon>
    </lineage>
</organism>
<keyword evidence="9 12" id="KW-0472">Membrane</keyword>
<reference evidence="15 16" key="1">
    <citation type="submission" date="2022-09" db="EMBL/GenBank/DDBJ databases">
        <authorList>
            <person name="Palmer J.M."/>
        </authorList>
    </citation>
    <scope>NUCLEOTIDE SEQUENCE [LARGE SCALE GENOMIC DNA]</scope>
    <source>
        <strain evidence="15 16">DSM 7382</strain>
    </source>
</reference>
<dbReference type="SUPFAM" id="SSF53756">
    <property type="entry name" value="UDP-Glycosyltransferase/glycogen phosphorylase"/>
    <property type="match status" value="1"/>
</dbReference>
<dbReference type="EC" id="2.4.1.257" evidence="12"/>
<gene>
    <name evidence="15" type="ORF">QCA50_007576</name>
</gene>
<dbReference type="EMBL" id="JASBNA010000009">
    <property type="protein sequence ID" value="KAK7688885.1"/>
    <property type="molecule type" value="Genomic_DNA"/>
</dbReference>
<dbReference type="InterPro" id="IPR028098">
    <property type="entry name" value="Glyco_trans_4-like_N"/>
</dbReference>
<comment type="similarity">
    <text evidence="12">Belongs to the glycosyltransferase group 1 family.</text>
</comment>
<evidence type="ECO:0000256" key="10">
    <source>
        <dbReference type="ARBA" id="ARBA00045103"/>
    </source>
</evidence>
<feature type="domain" description="Glycosyl transferase family 1" evidence="13">
    <location>
        <begin position="220"/>
        <end position="275"/>
    </location>
</feature>
<keyword evidence="8 12" id="KW-1133">Transmembrane helix</keyword>
<comment type="catalytic activity">
    <reaction evidence="10 12">
        <text>a beta-D-Man-(1-&gt;4)-beta-D-GlcNAc-(1-&gt;4)-alpha-D-GlcNAc-diphospho-di-trans,poly-cis-dolichol + GDP-alpha-D-mannose = an alpha-D-Man-(1-&gt;3)-beta-D-Man-(1-&gt;4)-beta-D-GlcNAc-(1-&gt;4)-alpha-D-GlcNAc-diphospho-di-trans,poly-cis-dolichol + GDP + H(+)</text>
        <dbReference type="Rhea" id="RHEA:29515"/>
        <dbReference type="Rhea" id="RHEA-COMP:19511"/>
        <dbReference type="Rhea" id="RHEA-COMP:19513"/>
        <dbReference type="ChEBI" id="CHEBI:15378"/>
        <dbReference type="ChEBI" id="CHEBI:57527"/>
        <dbReference type="ChEBI" id="CHEBI:58189"/>
        <dbReference type="ChEBI" id="CHEBI:58472"/>
        <dbReference type="ChEBI" id="CHEBI:132510"/>
        <dbReference type="EC" id="2.4.1.132"/>
    </reaction>
    <physiologicalReaction direction="left-to-right" evidence="10 12">
        <dbReference type="Rhea" id="RHEA:29516"/>
    </physiologicalReaction>
</comment>
<name>A0AAW0GIS4_9APHY</name>
<evidence type="ECO:0000256" key="9">
    <source>
        <dbReference type="ARBA" id="ARBA00023136"/>
    </source>
</evidence>
<dbReference type="GO" id="GO:0102704">
    <property type="term" value="F:GDP-Man:Man(2)GlcNAc(2)-PP-Dol alpha-1,6-mannosyltransferase activity"/>
    <property type="evidence" value="ECO:0007669"/>
    <property type="project" value="UniProtKB-UniRule"/>
</dbReference>
<dbReference type="EC" id="2.4.1.132" evidence="12"/>
<dbReference type="GO" id="GO:0004378">
    <property type="term" value="F:GDP-Man:Man(1)GlcNAc(2)-PP-Dol alpha-1,3-mannosyltransferase activity"/>
    <property type="evidence" value="ECO:0007669"/>
    <property type="project" value="UniProtKB-UniRule"/>
</dbReference>
<evidence type="ECO:0000256" key="4">
    <source>
        <dbReference type="ARBA" id="ARBA00022676"/>
    </source>
</evidence>
<evidence type="ECO:0000256" key="8">
    <source>
        <dbReference type="ARBA" id="ARBA00022989"/>
    </source>
</evidence>
<evidence type="ECO:0000256" key="12">
    <source>
        <dbReference type="RuleBase" id="RU367136"/>
    </source>
</evidence>
<feature type="transmembrane region" description="Helical" evidence="12">
    <location>
        <begin position="457"/>
        <end position="479"/>
    </location>
</feature>
<feature type="domain" description="Glycosyl transferase family 1" evidence="13">
    <location>
        <begin position="332"/>
        <end position="426"/>
    </location>
</feature>
<evidence type="ECO:0000256" key="6">
    <source>
        <dbReference type="ARBA" id="ARBA00022692"/>
    </source>
</evidence>
<dbReference type="InterPro" id="IPR001296">
    <property type="entry name" value="Glyco_trans_1"/>
</dbReference>
<evidence type="ECO:0000256" key="2">
    <source>
        <dbReference type="ARBA" id="ARBA00004586"/>
    </source>
</evidence>
<proteinExistence type="inferred from homology"/>
<dbReference type="AlphaFoldDB" id="A0AAW0GIS4"/>
<keyword evidence="5 12" id="KW-0808">Transferase</keyword>
<dbReference type="PANTHER" id="PTHR45918">
    <property type="entry name" value="ALPHA-1,3/1,6-MANNOSYLTRANSFERASE ALG2"/>
    <property type="match status" value="1"/>
</dbReference>
<comment type="catalytic activity">
    <reaction evidence="11 12">
        <text>an alpha-D-Man-(1-&gt;3)-beta-D-Man-(1-&gt;4)-beta-D-GlcNAc-(1-&gt;4)-alpha-D-GlcNAc-diphospho-di-trans,poly-cis-dolichol + GDP-alpha-D-mannose = an alpha-D-Man-(1-&gt;3)-[alpha-D-Man-(1-&gt;6)]-beta-D-Man-(1-&gt;4)-beta-D-GlcNAc-(1-&gt;4)-alpha-D-GlcNAc-diphospho-di-trans,poly-cis-dolichol + GDP + H(+)</text>
        <dbReference type="Rhea" id="RHEA:29519"/>
        <dbReference type="Rhea" id="RHEA-COMP:19513"/>
        <dbReference type="Rhea" id="RHEA-COMP:19515"/>
        <dbReference type="ChEBI" id="CHEBI:15378"/>
        <dbReference type="ChEBI" id="CHEBI:57527"/>
        <dbReference type="ChEBI" id="CHEBI:58189"/>
        <dbReference type="ChEBI" id="CHEBI:132510"/>
        <dbReference type="ChEBI" id="CHEBI:132511"/>
        <dbReference type="EC" id="2.4.1.257"/>
    </reaction>
    <physiologicalReaction direction="left-to-right" evidence="11 12">
        <dbReference type="Rhea" id="RHEA:29520"/>
    </physiologicalReaction>
</comment>
<evidence type="ECO:0000313" key="16">
    <source>
        <dbReference type="Proteomes" id="UP001385951"/>
    </source>
</evidence>
<evidence type="ECO:0000259" key="13">
    <source>
        <dbReference type="Pfam" id="PF00534"/>
    </source>
</evidence>
<evidence type="ECO:0000256" key="1">
    <source>
        <dbReference type="ARBA" id="ARBA00003142"/>
    </source>
</evidence>
<feature type="domain" description="Glycosyltransferase subfamily 4-like N-terminal" evidence="14">
    <location>
        <begin position="21"/>
        <end position="209"/>
    </location>
</feature>
<evidence type="ECO:0000256" key="7">
    <source>
        <dbReference type="ARBA" id="ARBA00022824"/>
    </source>
</evidence>
<dbReference type="GO" id="GO:0005789">
    <property type="term" value="C:endoplasmic reticulum membrane"/>
    <property type="evidence" value="ECO:0007669"/>
    <property type="project" value="UniProtKB-SubCell"/>
</dbReference>